<dbReference type="PANTHER" id="PTHR12899">
    <property type="entry name" value="39S RIBOSOMAL PROTEIN L18, MITOCHONDRIAL"/>
    <property type="match status" value="1"/>
</dbReference>
<dbReference type="GO" id="GO:0005743">
    <property type="term" value="C:mitochondrial inner membrane"/>
    <property type="evidence" value="ECO:0007669"/>
    <property type="project" value="UniProtKB-ARBA"/>
</dbReference>
<reference evidence="8" key="1">
    <citation type="submission" date="2022-06" db="EMBL/GenBank/DDBJ databases">
        <authorList>
            <person name="Berger JAMES D."/>
            <person name="Berger JAMES D."/>
        </authorList>
    </citation>
    <scope>NUCLEOTIDE SEQUENCE [LARGE SCALE GENOMIC DNA]</scope>
</reference>
<dbReference type="InterPro" id="IPR057268">
    <property type="entry name" value="Ribosomal_L18"/>
</dbReference>
<keyword evidence="5" id="KW-0687">Ribonucleoprotein</keyword>
<evidence type="ECO:0000256" key="4">
    <source>
        <dbReference type="ARBA" id="ARBA00023128"/>
    </source>
</evidence>
<reference evidence="9" key="2">
    <citation type="submission" date="2023-11" db="UniProtKB">
        <authorList>
            <consortium name="WormBaseParasite"/>
        </authorList>
    </citation>
    <scope>IDENTIFICATION</scope>
</reference>
<dbReference type="Gene3D" id="3.30.420.80">
    <property type="entry name" value="Ribosomal protein S11"/>
    <property type="match status" value="1"/>
</dbReference>
<dbReference type="PANTHER" id="PTHR12899:SF3">
    <property type="entry name" value="LARGE RIBOSOMAL SUBUNIT PROTEIN UL18M"/>
    <property type="match status" value="1"/>
</dbReference>
<dbReference type="GO" id="GO:0006412">
    <property type="term" value="P:translation"/>
    <property type="evidence" value="ECO:0007669"/>
    <property type="project" value="InterPro"/>
</dbReference>
<evidence type="ECO:0000256" key="2">
    <source>
        <dbReference type="ARBA" id="ARBA00007116"/>
    </source>
</evidence>
<dbReference type="GO" id="GO:0008097">
    <property type="term" value="F:5S rRNA binding"/>
    <property type="evidence" value="ECO:0007669"/>
    <property type="project" value="TreeGrafter"/>
</dbReference>
<evidence type="ECO:0000256" key="1">
    <source>
        <dbReference type="ARBA" id="ARBA00004173"/>
    </source>
</evidence>
<evidence type="ECO:0000256" key="7">
    <source>
        <dbReference type="ARBA" id="ARBA00082661"/>
    </source>
</evidence>
<dbReference type="CDD" id="cd00432">
    <property type="entry name" value="Ribosomal_L18_L5e"/>
    <property type="match status" value="1"/>
</dbReference>
<dbReference type="Proteomes" id="UP000050795">
    <property type="component" value="Unassembled WGS sequence"/>
</dbReference>
<proteinExistence type="inferred from homology"/>
<organism evidence="8 9">
    <name type="scientific">Trichobilharzia regenti</name>
    <name type="common">Nasal bird schistosome</name>
    <dbReference type="NCBI Taxonomy" id="157069"/>
    <lineage>
        <taxon>Eukaryota</taxon>
        <taxon>Metazoa</taxon>
        <taxon>Spiralia</taxon>
        <taxon>Lophotrochozoa</taxon>
        <taxon>Platyhelminthes</taxon>
        <taxon>Trematoda</taxon>
        <taxon>Digenea</taxon>
        <taxon>Strigeidida</taxon>
        <taxon>Schistosomatoidea</taxon>
        <taxon>Schistosomatidae</taxon>
        <taxon>Trichobilharzia</taxon>
    </lineage>
</organism>
<dbReference type="InterPro" id="IPR005484">
    <property type="entry name" value="Ribosomal_uL18_bac/plant/anim"/>
</dbReference>
<dbReference type="WBParaSite" id="TREG1_69920.1">
    <property type="protein sequence ID" value="TREG1_69920.1"/>
    <property type="gene ID" value="TREG1_69920"/>
</dbReference>
<evidence type="ECO:0000313" key="8">
    <source>
        <dbReference type="Proteomes" id="UP000050795"/>
    </source>
</evidence>
<name>A0AA85K6J8_TRIRE</name>
<sequence>MIATIPNSLFIKCCSFSVFSPVKFSMDTMSTMVYRNRNPRNLELLGLAPKTKGWEFQAPRKDFWNKVILDKATNHTTGFVVHTSSNILVSASTKEKSIKKHLFSCTDVSAAANIGRILAFRCQQCGLIELFTDITELSKENESTRAFYESLLAGGIQLTETPQIESTEPIGIDYDNMSDEEKRSMYPSLIENLRTIPDWDNIPYPYSLRPRSQRTSLRNRYQILSKIRQGMVWDSFYSRMVHPRNKAYWQHEFEEAQKKKLESQVITSDDNKDEQPVSVIVPSKWQLTQ</sequence>
<evidence type="ECO:0000256" key="5">
    <source>
        <dbReference type="ARBA" id="ARBA00023274"/>
    </source>
</evidence>
<evidence type="ECO:0000313" key="9">
    <source>
        <dbReference type="WBParaSite" id="TREG1_69920.1"/>
    </source>
</evidence>
<dbReference type="GO" id="GO:0003735">
    <property type="term" value="F:structural constituent of ribosome"/>
    <property type="evidence" value="ECO:0007669"/>
    <property type="project" value="InterPro"/>
</dbReference>
<dbReference type="GO" id="GO:1990904">
    <property type="term" value="C:ribonucleoprotein complex"/>
    <property type="evidence" value="ECO:0007669"/>
    <property type="project" value="UniProtKB-KW"/>
</dbReference>
<dbReference type="SUPFAM" id="SSF53137">
    <property type="entry name" value="Translational machinery components"/>
    <property type="match status" value="1"/>
</dbReference>
<keyword evidence="8" id="KW-1185">Reference proteome</keyword>
<keyword evidence="3" id="KW-0689">Ribosomal protein</keyword>
<accession>A0AA85K6J8</accession>
<evidence type="ECO:0000256" key="6">
    <source>
        <dbReference type="ARBA" id="ARBA00069051"/>
    </source>
</evidence>
<comment type="subcellular location">
    <subcellularLocation>
        <location evidence="1">Mitochondrion</location>
    </subcellularLocation>
</comment>
<keyword evidence="4" id="KW-0496">Mitochondrion</keyword>
<dbReference type="FunFam" id="3.30.420.80:FF:000005">
    <property type="entry name" value="39S ribosomal protein L18, mitochondrial"/>
    <property type="match status" value="1"/>
</dbReference>
<dbReference type="InterPro" id="IPR036967">
    <property type="entry name" value="Ribosomal_uS11_sf"/>
</dbReference>
<dbReference type="GO" id="GO:0005840">
    <property type="term" value="C:ribosome"/>
    <property type="evidence" value="ECO:0007669"/>
    <property type="project" value="UniProtKB-KW"/>
</dbReference>
<evidence type="ECO:0000256" key="3">
    <source>
        <dbReference type="ARBA" id="ARBA00022980"/>
    </source>
</evidence>
<dbReference type="AlphaFoldDB" id="A0AA85K6J8"/>
<protein>
    <recommendedName>
        <fullName evidence="6">Large ribosomal subunit protein uL18m</fullName>
    </recommendedName>
    <alternativeName>
        <fullName evidence="7">39S ribosomal protein L18, mitochondrial</fullName>
    </alternativeName>
</protein>
<comment type="similarity">
    <text evidence="2">Belongs to the universal ribosomal protein uL18 family.</text>
</comment>